<organism evidence="7 8">
    <name type="scientific">Sulfuriroseicoccus oceanibius</name>
    <dbReference type="NCBI Taxonomy" id="2707525"/>
    <lineage>
        <taxon>Bacteria</taxon>
        <taxon>Pseudomonadati</taxon>
        <taxon>Verrucomicrobiota</taxon>
        <taxon>Verrucomicrobiia</taxon>
        <taxon>Verrucomicrobiales</taxon>
        <taxon>Verrucomicrobiaceae</taxon>
        <taxon>Sulfuriroseicoccus</taxon>
    </lineage>
</organism>
<keyword evidence="8" id="KW-1185">Reference proteome</keyword>
<dbReference type="Pfam" id="PF03544">
    <property type="entry name" value="TonB_C"/>
    <property type="match status" value="1"/>
</dbReference>
<feature type="region of interest" description="Disordered" evidence="5">
    <location>
        <begin position="47"/>
        <end position="72"/>
    </location>
</feature>
<feature type="domain" description="TonB C-terminal" evidence="6">
    <location>
        <begin position="144"/>
        <end position="232"/>
    </location>
</feature>
<keyword evidence="4" id="KW-0472">Membrane</keyword>
<evidence type="ECO:0000256" key="4">
    <source>
        <dbReference type="ARBA" id="ARBA00023136"/>
    </source>
</evidence>
<evidence type="ECO:0000259" key="6">
    <source>
        <dbReference type="PROSITE" id="PS52015"/>
    </source>
</evidence>
<evidence type="ECO:0000256" key="3">
    <source>
        <dbReference type="ARBA" id="ARBA00022989"/>
    </source>
</evidence>
<dbReference type="GO" id="GO:0016020">
    <property type="term" value="C:membrane"/>
    <property type="evidence" value="ECO:0007669"/>
    <property type="project" value="UniProtKB-SubCell"/>
</dbReference>
<keyword evidence="2" id="KW-0812">Transmembrane</keyword>
<dbReference type="NCBIfam" id="TIGR01352">
    <property type="entry name" value="tonB_Cterm"/>
    <property type="match status" value="1"/>
</dbReference>
<protein>
    <submittedName>
        <fullName evidence="7">TonB family protein</fullName>
    </submittedName>
</protein>
<dbReference type="AlphaFoldDB" id="A0A6B3L9U5"/>
<dbReference type="InterPro" id="IPR006260">
    <property type="entry name" value="TonB/TolA_C"/>
</dbReference>
<dbReference type="Proteomes" id="UP000475117">
    <property type="component" value="Chromosome"/>
</dbReference>
<dbReference type="KEGG" id="soa:G3M56_007060"/>
<dbReference type="Gene3D" id="3.30.1150.10">
    <property type="match status" value="1"/>
</dbReference>
<dbReference type="PROSITE" id="PS52015">
    <property type="entry name" value="TONB_CTD"/>
    <property type="match status" value="1"/>
</dbReference>
<accession>A0A6B3L9U5</accession>
<feature type="compositionally biased region" description="Pro residues" evidence="5">
    <location>
        <begin position="50"/>
        <end position="71"/>
    </location>
</feature>
<sequence>MRTRLFTYAIGLAATLAILGLIVATRILAEAGRPEVVVLQEVEVIDASQLPPPPPPPPPENPADQPPPPVALPELQITQDLAMPALPVADVPLDPRLSVDTFALDASVAELPAEAPPKVVAKPAPRPVNPAPVVRPDAPMSLKQLDGKPRLIFSPKVRFPLDAPRSMRSGQVLVRVIIDTNGKSSLHSVVRSSHPAFVDAAKRIANGARFTPPQAGGKKVKAIMLWPITINR</sequence>
<evidence type="ECO:0000313" key="8">
    <source>
        <dbReference type="Proteomes" id="UP000475117"/>
    </source>
</evidence>
<name>A0A6B3L9U5_9BACT</name>
<reference evidence="7 8" key="1">
    <citation type="submission" date="2020-12" db="EMBL/GenBank/DDBJ databases">
        <title>Sulforoseuscoccus oceanibium gen. nov., sp. nov., a representative of the phylum Verrucomicrobia with special cytoplasmic membrane, and proposal of Sulforoseuscoccusaceae fam. nov.</title>
        <authorList>
            <person name="Xi F."/>
        </authorList>
    </citation>
    <scope>NUCLEOTIDE SEQUENCE [LARGE SCALE GENOMIC DNA]</scope>
    <source>
        <strain evidence="7 8">T37</strain>
    </source>
</reference>
<gene>
    <name evidence="7" type="ORF">G3M56_007060</name>
</gene>
<keyword evidence="3" id="KW-1133">Transmembrane helix</keyword>
<evidence type="ECO:0000313" key="7">
    <source>
        <dbReference type="EMBL" id="QQL46325.1"/>
    </source>
</evidence>
<dbReference type="GO" id="GO:0055085">
    <property type="term" value="P:transmembrane transport"/>
    <property type="evidence" value="ECO:0007669"/>
    <property type="project" value="InterPro"/>
</dbReference>
<evidence type="ECO:0000256" key="2">
    <source>
        <dbReference type="ARBA" id="ARBA00022692"/>
    </source>
</evidence>
<dbReference type="InterPro" id="IPR037682">
    <property type="entry name" value="TonB_C"/>
</dbReference>
<comment type="subcellular location">
    <subcellularLocation>
        <location evidence="1">Membrane</location>
        <topology evidence="1">Single-pass membrane protein</topology>
    </subcellularLocation>
</comment>
<evidence type="ECO:0000256" key="5">
    <source>
        <dbReference type="SAM" id="MobiDB-lite"/>
    </source>
</evidence>
<dbReference type="RefSeq" id="WP_164361516.1">
    <property type="nucleotide sequence ID" value="NZ_CP066776.1"/>
</dbReference>
<proteinExistence type="predicted"/>
<evidence type="ECO:0000256" key="1">
    <source>
        <dbReference type="ARBA" id="ARBA00004167"/>
    </source>
</evidence>
<dbReference type="EMBL" id="CP066776">
    <property type="protein sequence ID" value="QQL46325.1"/>
    <property type="molecule type" value="Genomic_DNA"/>
</dbReference>
<dbReference type="SUPFAM" id="SSF74653">
    <property type="entry name" value="TolA/TonB C-terminal domain"/>
    <property type="match status" value="1"/>
</dbReference>